<keyword evidence="4" id="KW-1185">Reference proteome</keyword>
<dbReference type="AlphaFoldDB" id="A0A6A6UII6"/>
<reference evidence="3" key="1">
    <citation type="journal article" date="2020" name="Stud. Mycol.">
        <title>101 Dothideomycetes genomes: a test case for predicting lifestyles and emergence of pathogens.</title>
        <authorList>
            <person name="Haridas S."/>
            <person name="Albert R."/>
            <person name="Binder M."/>
            <person name="Bloem J."/>
            <person name="Labutti K."/>
            <person name="Salamov A."/>
            <person name="Andreopoulos B."/>
            <person name="Baker S."/>
            <person name="Barry K."/>
            <person name="Bills G."/>
            <person name="Bluhm B."/>
            <person name="Cannon C."/>
            <person name="Castanera R."/>
            <person name="Culley D."/>
            <person name="Daum C."/>
            <person name="Ezra D."/>
            <person name="Gonzalez J."/>
            <person name="Henrissat B."/>
            <person name="Kuo A."/>
            <person name="Liang C."/>
            <person name="Lipzen A."/>
            <person name="Lutzoni F."/>
            <person name="Magnuson J."/>
            <person name="Mondo S."/>
            <person name="Nolan M."/>
            <person name="Ohm R."/>
            <person name="Pangilinan J."/>
            <person name="Park H.-J."/>
            <person name="Ramirez L."/>
            <person name="Alfaro M."/>
            <person name="Sun H."/>
            <person name="Tritt A."/>
            <person name="Yoshinaga Y."/>
            <person name="Zwiers L.-H."/>
            <person name="Turgeon B."/>
            <person name="Goodwin S."/>
            <person name="Spatafora J."/>
            <person name="Crous P."/>
            <person name="Grigoriev I."/>
        </authorList>
    </citation>
    <scope>NUCLEOTIDE SEQUENCE</scope>
    <source>
        <strain evidence="3">CBS 115976</strain>
    </source>
</reference>
<accession>A0A6A6UII6</accession>
<evidence type="ECO:0008006" key="5">
    <source>
        <dbReference type="Google" id="ProtNLM"/>
    </source>
</evidence>
<feature type="compositionally biased region" description="Basic and acidic residues" evidence="1">
    <location>
        <begin position="158"/>
        <end position="175"/>
    </location>
</feature>
<keyword evidence="2" id="KW-0812">Transmembrane</keyword>
<feature type="compositionally biased region" description="Low complexity" evidence="1">
    <location>
        <begin position="176"/>
        <end position="189"/>
    </location>
</feature>
<feature type="transmembrane region" description="Helical" evidence="2">
    <location>
        <begin position="66"/>
        <end position="87"/>
    </location>
</feature>
<gene>
    <name evidence="3" type="ORF">BT63DRAFT_174653</name>
</gene>
<dbReference type="EMBL" id="MU004232">
    <property type="protein sequence ID" value="KAF2671610.1"/>
    <property type="molecule type" value="Genomic_DNA"/>
</dbReference>
<dbReference type="Proteomes" id="UP000799302">
    <property type="component" value="Unassembled WGS sequence"/>
</dbReference>
<protein>
    <recommendedName>
        <fullName evidence="5">Myb-like domain-containing protein</fullName>
    </recommendedName>
</protein>
<sequence length="271" mass="30896">MQIKYKPPLDTAPESLHSCGTGALMSRLQQEQAMKSSKPFNAAPNIDAMPLPWYQQPDVNWPLVEVARFLLFFSFFYILIICPYAYLWRKQNPQFQGAPTHQQIQGGQIQGGPGDAPLTNKEVFQLIGLKGQNKSWKDIAAELKRSEAFIKAVWKDMQPDGEEKGKENQGKKDKSGNQQNNDSQKQNNKQGKKPREMNVRIPYPEPDRHLSRNEIKLLREIIKFSLNDLWETIATAFENATGRLVHPLDLEQKFTGIELGESEVDAEDDDD</sequence>
<evidence type="ECO:0000256" key="1">
    <source>
        <dbReference type="SAM" id="MobiDB-lite"/>
    </source>
</evidence>
<keyword evidence="2" id="KW-1133">Transmembrane helix</keyword>
<evidence type="ECO:0000256" key="2">
    <source>
        <dbReference type="SAM" id="Phobius"/>
    </source>
</evidence>
<evidence type="ECO:0000313" key="4">
    <source>
        <dbReference type="Proteomes" id="UP000799302"/>
    </source>
</evidence>
<evidence type="ECO:0000313" key="3">
    <source>
        <dbReference type="EMBL" id="KAF2671610.1"/>
    </source>
</evidence>
<proteinExistence type="predicted"/>
<keyword evidence="2" id="KW-0472">Membrane</keyword>
<name>A0A6A6UII6_9PEZI</name>
<feature type="region of interest" description="Disordered" evidence="1">
    <location>
        <begin position="158"/>
        <end position="207"/>
    </location>
</feature>
<organism evidence="3 4">
    <name type="scientific">Microthyrium microscopicum</name>
    <dbReference type="NCBI Taxonomy" id="703497"/>
    <lineage>
        <taxon>Eukaryota</taxon>
        <taxon>Fungi</taxon>
        <taxon>Dikarya</taxon>
        <taxon>Ascomycota</taxon>
        <taxon>Pezizomycotina</taxon>
        <taxon>Dothideomycetes</taxon>
        <taxon>Dothideomycetes incertae sedis</taxon>
        <taxon>Microthyriales</taxon>
        <taxon>Microthyriaceae</taxon>
        <taxon>Microthyrium</taxon>
    </lineage>
</organism>